<comment type="caution">
    <text evidence="6">The sequence shown here is derived from an EMBL/GenBank/DDBJ whole genome shotgun (WGS) entry which is preliminary data.</text>
</comment>
<dbReference type="EMBL" id="JAASQV010000001">
    <property type="protein sequence ID" value="NIJ64234.1"/>
    <property type="molecule type" value="Genomic_DNA"/>
</dbReference>
<dbReference type="SUPFAM" id="SSF46785">
    <property type="entry name" value="Winged helix' DNA-binding domain"/>
    <property type="match status" value="1"/>
</dbReference>
<reference evidence="6 7" key="1">
    <citation type="submission" date="2020-03" db="EMBL/GenBank/DDBJ databases">
        <title>Genomic Encyclopedia of Type Strains, Phase IV (KMG-IV): sequencing the most valuable type-strain genomes for metagenomic binning, comparative biology and taxonomic classification.</title>
        <authorList>
            <person name="Goeker M."/>
        </authorList>
    </citation>
    <scope>NUCLEOTIDE SEQUENCE [LARGE SCALE GENOMIC DNA]</scope>
    <source>
        <strain evidence="6 7">DSM 4733</strain>
    </source>
</reference>
<accession>A0A7X5UXQ7</accession>
<evidence type="ECO:0000313" key="7">
    <source>
        <dbReference type="Proteomes" id="UP000564677"/>
    </source>
</evidence>
<evidence type="ECO:0000256" key="3">
    <source>
        <dbReference type="ARBA" id="ARBA00023125"/>
    </source>
</evidence>
<keyword evidence="4" id="KW-0804">Transcription</keyword>
<dbReference type="InterPro" id="IPR005119">
    <property type="entry name" value="LysR_subst-bd"/>
</dbReference>
<evidence type="ECO:0000259" key="5">
    <source>
        <dbReference type="PROSITE" id="PS50931"/>
    </source>
</evidence>
<dbReference type="Gene3D" id="3.40.190.10">
    <property type="entry name" value="Periplasmic binding protein-like II"/>
    <property type="match status" value="2"/>
</dbReference>
<evidence type="ECO:0000256" key="1">
    <source>
        <dbReference type="ARBA" id="ARBA00009437"/>
    </source>
</evidence>
<dbReference type="GO" id="GO:0003700">
    <property type="term" value="F:DNA-binding transcription factor activity"/>
    <property type="evidence" value="ECO:0007669"/>
    <property type="project" value="InterPro"/>
</dbReference>
<comment type="similarity">
    <text evidence="1">Belongs to the LysR transcriptional regulatory family.</text>
</comment>
<sequence length="266" mass="29309">MASAAAELHVTHGAVSKQIQMLEQELGAPLFERRNRGIHLTPSGRWLAERLEAVFADLHRTMQDFPDVGEIPGPLTISCEPTLCLRLLIPALADLKIVTGLDVRVLAAGGPVDFRRDQVDIAIRRSDFALPTAVETMILADERMGPVMHPVLSARDMETLPRLQSDTRPTAWAAWGQRHPTSLVGPVIPYEHFYLAIQAAEAGQGMAMASIHMVADALNDGRLHAPYGFLPDGTRYVAIWPTGQGDDRRDALIAWLRDRMTRSLGE</sequence>
<evidence type="ECO:0000313" key="6">
    <source>
        <dbReference type="EMBL" id="NIJ64234.1"/>
    </source>
</evidence>
<dbReference type="InterPro" id="IPR058163">
    <property type="entry name" value="LysR-type_TF_proteobact-type"/>
</dbReference>
<organism evidence="6 7">
    <name type="scientific">Sphingomonas leidyi</name>
    <dbReference type="NCBI Taxonomy" id="68569"/>
    <lineage>
        <taxon>Bacteria</taxon>
        <taxon>Pseudomonadati</taxon>
        <taxon>Pseudomonadota</taxon>
        <taxon>Alphaproteobacteria</taxon>
        <taxon>Sphingomonadales</taxon>
        <taxon>Sphingomonadaceae</taxon>
        <taxon>Sphingomonas</taxon>
    </lineage>
</organism>
<dbReference type="PROSITE" id="PS50931">
    <property type="entry name" value="HTH_LYSR"/>
    <property type="match status" value="1"/>
</dbReference>
<evidence type="ECO:0000256" key="2">
    <source>
        <dbReference type="ARBA" id="ARBA00023015"/>
    </source>
</evidence>
<dbReference type="InterPro" id="IPR036388">
    <property type="entry name" value="WH-like_DNA-bd_sf"/>
</dbReference>
<dbReference type="Pfam" id="PF03466">
    <property type="entry name" value="LysR_substrate"/>
    <property type="match status" value="1"/>
</dbReference>
<dbReference type="InterPro" id="IPR036390">
    <property type="entry name" value="WH_DNA-bd_sf"/>
</dbReference>
<dbReference type="Proteomes" id="UP000564677">
    <property type="component" value="Unassembled WGS sequence"/>
</dbReference>
<keyword evidence="2" id="KW-0805">Transcription regulation</keyword>
<dbReference type="Gene3D" id="1.10.10.10">
    <property type="entry name" value="Winged helix-like DNA-binding domain superfamily/Winged helix DNA-binding domain"/>
    <property type="match status" value="1"/>
</dbReference>
<protein>
    <submittedName>
        <fullName evidence="6">DNA-binding transcriptional LysR family regulator</fullName>
    </submittedName>
</protein>
<keyword evidence="7" id="KW-1185">Reference proteome</keyword>
<dbReference type="SUPFAM" id="SSF53850">
    <property type="entry name" value="Periplasmic binding protein-like II"/>
    <property type="match status" value="1"/>
</dbReference>
<proteinExistence type="inferred from homology"/>
<dbReference type="GO" id="GO:0006351">
    <property type="term" value="P:DNA-templated transcription"/>
    <property type="evidence" value="ECO:0007669"/>
    <property type="project" value="TreeGrafter"/>
</dbReference>
<dbReference type="InterPro" id="IPR000847">
    <property type="entry name" value="LysR_HTH_N"/>
</dbReference>
<feature type="domain" description="HTH lysR-type" evidence="5">
    <location>
        <begin position="1"/>
        <end position="41"/>
    </location>
</feature>
<dbReference type="AlphaFoldDB" id="A0A7X5UXQ7"/>
<dbReference type="PANTHER" id="PTHR30537:SF74">
    <property type="entry name" value="HTH-TYPE TRANSCRIPTIONAL REGULATOR TRPI"/>
    <property type="match status" value="1"/>
</dbReference>
<dbReference type="Pfam" id="PF00126">
    <property type="entry name" value="HTH_1"/>
    <property type="match status" value="1"/>
</dbReference>
<name>A0A7X5UXQ7_9SPHN</name>
<dbReference type="PRINTS" id="PR00039">
    <property type="entry name" value="HTHLYSR"/>
</dbReference>
<keyword evidence="3 6" id="KW-0238">DNA-binding</keyword>
<dbReference type="GO" id="GO:0043565">
    <property type="term" value="F:sequence-specific DNA binding"/>
    <property type="evidence" value="ECO:0007669"/>
    <property type="project" value="TreeGrafter"/>
</dbReference>
<dbReference type="PANTHER" id="PTHR30537">
    <property type="entry name" value="HTH-TYPE TRANSCRIPTIONAL REGULATOR"/>
    <property type="match status" value="1"/>
</dbReference>
<evidence type="ECO:0000256" key="4">
    <source>
        <dbReference type="ARBA" id="ARBA00023163"/>
    </source>
</evidence>
<gene>
    <name evidence="6" type="ORF">FHR20_001165</name>
</gene>